<evidence type="ECO:0000256" key="7">
    <source>
        <dbReference type="PIRNR" id="PIRNR016636"/>
    </source>
</evidence>
<keyword evidence="4 8" id="KW-0812">Transmembrane</keyword>
<dbReference type="Pfam" id="PF03062">
    <property type="entry name" value="MBOAT"/>
    <property type="match status" value="1"/>
</dbReference>
<evidence type="ECO:0000313" key="10">
    <source>
        <dbReference type="Proteomes" id="UP000021369"/>
    </source>
</evidence>
<dbReference type="InterPro" id="IPR051085">
    <property type="entry name" value="MB_O-acyltransferase"/>
</dbReference>
<evidence type="ECO:0000256" key="5">
    <source>
        <dbReference type="ARBA" id="ARBA00022989"/>
    </source>
</evidence>
<keyword evidence="10" id="KW-1185">Reference proteome</keyword>
<evidence type="ECO:0000256" key="2">
    <source>
        <dbReference type="ARBA" id="ARBA00010323"/>
    </source>
</evidence>
<dbReference type="InterPro" id="IPR004299">
    <property type="entry name" value="MBOAT_fam"/>
</dbReference>
<keyword evidence="3 7" id="KW-1003">Cell membrane</keyword>
<feature type="transmembrane region" description="Helical" evidence="8">
    <location>
        <begin position="39"/>
        <end position="67"/>
    </location>
</feature>
<comment type="similarity">
    <text evidence="2 7">Belongs to the membrane-bound acyltransferase family.</text>
</comment>
<comment type="caution">
    <text evidence="9">The sequence shown here is derived from an EMBL/GenBank/DDBJ whole genome shotgun (WGS) entry which is preliminary data.</text>
</comment>
<accession>A0A011WPW7</accession>
<dbReference type="PATRIC" id="fig|1341156.4.peg.2351"/>
<feature type="transmembrane region" description="Helical" evidence="8">
    <location>
        <begin position="6"/>
        <end position="27"/>
    </location>
</feature>
<dbReference type="RefSeq" id="WP_037288468.1">
    <property type="nucleotide sequence ID" value="NZ_JEOB01000003.1"/>
</dbReference>
<organism evidence="9 10">
    <name type="scientific">Ruminococcus albus SY3</name>
    <dbReference type="NCBI Taxonomy" id="1341156"/>
    <lineage>
        <taxon>Bacteria</taxon>
        <taxon>Bacillati</taxon>
        <taxon>Bacillota</taxon>
        <taxon>Clostridia</taxon>
        <taxon>Eubacteriales</taxon>
        <taxon>Oscillospiraceae</taxon>
        <taxon>Ruminococcus</taxon>
    </lineage>
</organism>
<dbReference type="GO" id="GO:0005886">
    <property type="term" value="C:plasma membrane"/>
    <property type="evidence" value="ECO:0007669"/>
    <property type="project" value="UniProtKB-SubCell"/>
</dbReference>
<dbReference type="PANTHER" id="PTHR13285">
    <property type="entry name" value="ACYLTRANSFERASE"/>
    <property type="match status" value="1"/>
</dbReference>
<dbReference type="AlphaFoldDB" id="A0A011WPW7"/>
<reference evidence="9 10" key="1">
    <citation type="submission" date="2013-06" db="EMBL/GenBank/DDBJ databases">
        <title>Rumen cellulosomics: divergent fiber-degrading strategies revealed by comparative genome-wide analysis of six Ruminococcal strains.</title>
        <authorList>
            <person name="Dassa B."/>
            <person name="Borovok I."/>
            <person name="Lamed R."/>
            <person name="Flint H."/>
            <person name="Yeoman C.J."/>
            <person name="White B."/>
            <person name="Bayer E.A."/>
        </authorList>
    </citation>
    <scope>NUCLEOTIDE SEQUENCE [LARGE SCALE GENOMIC DNA]</scope>
    <source>
        <strain evidence="9 10">SY3</strain>
    </source>
</reference>
<keyword evidence="5 8" id="KW-1133">Transmembrane helix</keyword>
<proteinExistence type="inferred from homology"/>
<evidence type="ECO:0000256" key="6">
    <source>
        <dbReference type="ARBA" id="ARBA00023136"/>
    </source>
</evidence>
<evidence type="ECO:0000313" key="9">
    <source>
        <dbReference type="EMBL" id="EXM39025.1"/>
    </source>
</evidence>
<keyword evidence="6 7" id="KW-0472">Membrane</keyword>
<keyword evidence="7" id="KW-0808">Transferase</keyword>
<dbReference type="GO" id="GO:0042121">
    <property type="term" value="P:alginic acid biosynthetic process"/>
    <property type="evidence" value="ECO:0007669"/>
    <property type="project" value="InterPro"/>
</dbReference>
<feature type="transmembrane region" description="Helical" evidence="8">
    <location>
        <begin position="87"/>
        <end position="105"/>
    </location>
</feature>
<keyword evidence="7" id="KW-0012">Acyltransferase</keyword>
<evidence type="ECO:0000256" key="4">
    <source>
        <dbReference type="ARBA" id="ARBA00022692"/>
    </source>
</evidence>
<dbReference type="PIRSF" id="PIRSF500217">
    <property type="entry name" value="AlgI"/>
    <property type="match status" value="1"/>
</dbReference>
<dbReference type="OrthoDB" id="9805788at2"/>
<dbReference type="PANTHER" id="PTHR13285:SF18">
    <property type="entry name" value="PROTEIN-CYSTEINE N-PALMITOYLTRANSFERASE RASP"/>
    <property type="match status" value="1"/>
</dbReference>
<evidence type="ECO:0000256" key="8">
    <source>
        <dbReference type="SAM" id="Phobius"/>
    </source>
</evidence>
<evidence type="ECO:0000256" key="3">
    <source>
        <dbReference type="ARBA" id="ARBA00022475"/>
    </source>
</evidence>
<feature type="transmembrane region" description="Helical" evidence="8">
    <location>
        <begin position="415"/>
        <end position="434"/>
    </location>
</feature>
<feature type="transmembrane region" description="Helical" evidence="8">
    <location>
        <begin position="315"/>
        <end position="332"/>
    </location>
</feature>
<comment type="subcellular location">
    <subcellularLocation>
        <location evidence="1">Cell membrane</location>
        <topology evidence="1">Multi-pass membrane protein</topology>
    </subcellularLocation>
</comment>
<feature type="transmembrane region" description="Helical" evidence="8">
    <location>
        <begin position="369"/>
        <end position="385"/>
    </location>
</feature>
<evidence type="ECO:0000256" key="1">
    <source>
        <dbReference type="ARBA" id="ARBA00004651"/>
    </source>
</evidence>
<sequence>MLFSSTTFLFGFLPAVLLMYFLMPVLFRKHSRTAQNAVLFLFSLVFYAWGEPIYIFLMCLSITVAYFTGIFADKTRLPENKKDSKGPFAAMMTAVVWNLGLLLFFKYTDFFINTINSAAGTQIKPTGLALPIGISFYSFQTLSYVIDVYKGNVKCQKNILHLGTYVALFPQLIAGPIVRYIDVAEQLVHRDESIEKFAEGVKRFCVGLGKKVIIANAVGELFDSISHSSQNELSVAASWIGIIAYTFQIYFDFSGYSDMAIGLGKMFGFDFLENFNYPYISDSITEFWRRWHISLSSWFRDYVYIPLGGNRKGKARQCVNIMVVWFLTGFWHGANWNFMMWGVYFGVILLLEKNFLLKLLKKSPKIVQHIYALLLIVIGWGIFAYEDTTALLQNLKNMFGFGGLPFWNHMTSFHLSQNALLFILAVVCSTPLIKKAGGFLAKRKPVLYETVIVPAECILLFTVSVAYLAGNSFNPFLYFRF</sequence>
<dbReference type="PIRSF" id="PIRSF016636">
    <property type="entry name" value="AlgI_DltB"/>
    <property type="match status" value="1"/>
</dbReference>
<feature type="transmembrane region" description="Helical" evidence="8">
    <location>
        <begin position="338"/>
        <end position="357"/>
    </location>
</feature>
<dbReference type="InterPro" id="IPR028362">
    <property type="entry name" value="AlgI"/>
</dbReference>
<gene>
    <name evidence="9" type="ORF">RASY3_12065</name>
</gene>
<dbReference type="EMBL" id="JEOB01000003">
    <property type="protein sequence ID" value="EXM39025.1"/>
    <property type="molecule type" value="Genomic_DNA"/>
</dbReference>
<feature type="transmembrane region" description="Helical" evidence="8">
    <location>
        <begin position="446"/>
        <end position="469"/>
    </location>
</feature>
<dbReference type="Proteomes" id="UP000021369">
    <property type="component" value="Unassembled WGS sequence"/>
</dbReference>
<protein>
    <submittedName>
        <fullName evidence="9">Alginate regulatory protein</fullName>
    </submittedName>
</protein>
<dbReference type="GO" id="GO:0016746">
    <property type="term" value="F:acyltransferase activity"/>
    <property type="evidence" value="ECO:0007669"/>
    <property type="project" value="UniProtKB-KW"/>
</dbReference>
<dbReference type="InterPro" id="IPR024194">
    <property type="entry name" value="Ac/AlaTfrase_AlgI/DltB"/>
</dbReference>
<name>A0A011WPW7_RUMAL</name>